<accession>A0A1F5AES1</accession>
<dbReference type="EMBL" id="MEYH01000022">
    <property type="protein sequence ID" value="OGD16878.1"/>
    <property type="molecule type" value="Genomic_DNA"/>
</dbReference>
<proteinExistence type="inferred from homology"/>
<dbReference type="InterPro" id="IPR016185">
    <property type="entry name" value="PreATP-grasp_dom_sf"/>
</dbReference>
<dbReference type="GO" id="GO:0046872">
    <property type="term" value="F:metal ion binding"/>
    <property type="evidence" value="ECO:0007669"/>
    <property type="project" value="UniProtKB-KW"/>
</dbReference>
<evidence type="ECO:0000259" key="22">
    <source>
        <dbReference type="PROSITE" id="PS50975"/>
    </source>
</evidence>
<keyword evidence="7 18" id="KW-0436">Ligase</keyword>
<dbReference type="Gene3D" id="3.30.470.20">
    <property type="entry name" value="ATP-grasp fold, B domain"/>
    <property type="match status" value="1"/>
</dbReference>
<feature type="active site" evidence="19">
    <location>
        <position position="196"/>
    </location>
</feature>
<gene>
    <name evidence="18" type="primary">ddl</name>
    <name evidence="23" type="ORF">A2V47_05610</name>
</gene>
<evidence type="ECO:0000256" key="14">
    <source>
        <dbReference type="ARBA" id="ARBA00023211"/>
    </source>
</evidence>
<dbReference type="GO" id="GO:0009252">
    <property type="term" value="P:peptidoglycan biosynthetic process"/>
    <property type="evidence" value="ECO:0007669"/>
    <property type="project" value="UniProtKB-UniRule"/>
</dbReference>
<feature type="binding site" evidence="20">
    <location>
        <position position="307"/>
    </location>
    <ligand>
        <name>Mg(2+)</name>
        <dbReference type="ChEBI" id="CHEBI:18420"/>
        <label>1</label>
    </ligand>
</feature>
<dbReference type="PANTHER" id="PTHR23132">
    <property type="entry name" value="D-ALANINE--D-ALANINE LIGASE"/>
    <property type="match status" value="1"/>
</dbReference>
<evidence type="ECO:0000256" key="3">
    <source>
        <dbReference type="ARBA" id="ARBA00004496"/>
    </source>
</evidence>
<keyword evidence="13 18" id="KW-0573">Peptidoglycan synthesis</keyword>
<dbReference type="Pfam" id="PF07478">
    <property type="entry name" value="Dala_Dala_lig_C"/>
    <property type="match status" value="1"/>
</dbReference>
<dbReference type="PROSITE" id="PS00844">
    <property type="entry name" value="DALA_DALA_LIGASE_2"/>
    <property type="match status" value="1"/>
</dbReference>
<feature type="domain" description="ATP-grasp" evidence="22">
    <location>
        <begin position="147"/>
        <end position="354"/>
    </location>
</feature>
<keyword evidence="15 18" id="KW-0961">Cell wall biogenesis/degradation</keyword>
<dbReference type="UniPathway" id="UPA00219"/>
<dbReference type="InterPro" id="IPR011095">
    <property type="entry name" value="Dala_Dala_lig_C"/>
</dbReference>
<dbReference type="Gene3D" id="3.30.1490.20">
    <property type="entry name" value="ATP-grasp fold, A domain"/>
    <property type="match status" value="1"/>
</dbReference>
<dbReference type="SUPFAM" id="SSF52440">
    <property type="entry name" value="PreATP-grasp domain"/>
    <property type="match status" value="1"/>
</dbReference>
<dbReference type="InterPro" id="IPR011761">
    <property type="entry name" value="ATP-grasp"/>
</dbReference>
<dbReference type="FunFam" id="3.30.470.20:FF:000008">
    <property type="entry name" value="D-alanine--D-alanine ligase"/>
    <property type="match status" value="1"/>
</dbReference>
<comment type="similarity">
    <text evidence="5 18">Belongs to the D-alanine--D-alanine ligase family.</text>
</comment>
<dbReference type="PROSITE" id="PS50975">
    <property type="entry name" value="ATP_GRASP"/>
    <property type="match status" value="1"/>
</dbReference>
<dbReference type="PROSITE" id="PS00843">
    <property type="entry name" value="DALA_DALA_LIGASE_1"/>
    <property type="match status" value="1"/>
</dbReference>
<dbReference type="InterPro" id="IPR013815">
    <property type="entry name" value="ATP_grasp_subdomain_1"/>
</dbReference>
<evidence type="ECO:0000256" key="15">
    <source>
        <dbReference type="ARBA" id="ARBA00023316"/>
    </source>
</evidence>
<keyword evidence="14 20" id="KW-0464">Manganese</keyword>
<dbReference type="NCBIfam" id="NF002528">
    <property type="entry name" value="PRK01966.1-4"/>
    <property type="match status" value="1"/>
</dbReference>
<dbReference type="SUPFAM" id="SSF56059">
    <property type="entry name" value="Glutathione synthetase ATP-binding domain-like"/>
    <property type="match status" value="1"/>
</dbReference>
<dbReference type="InterPro" id="IPR000291">
    <property type="entry name" value="D-Ala_lig_Van_CS"/>
</dbReference>
<comment type="caution">
    <text evidence="23">The sequence shown here is derived from an EMBL/GenBank/DDBJ whole genome shotgun (WGS) entry which is preliminary data.</text>
</comment>
<evidence type="ECO:0000256" key="1">
    <source>
        <dbReference type="ARBA" id="ARBA00001936"/>
    </source>
</evidence>
<evidence type="ECO:0000256" key="20">
    <source>
        <dbReference type="PIRSR" id="PIRSR039102-3"/>
    </source>
</evidence>
<evidence type="ECO:0000313" key="24">
    <source>
        <dbReference type="Proteomes" id="UP000177701"/>
    </source>
</evidence>
<dbReference type="FunFam" id="3.30.1490.20:FF:000007">
    <property type="entry name" value="D-alanine--D-alanine ligase"/>
    <property type="match status" value="1"/>
</dbReference>
<feature type="active site" evidence="19">
    <location>
        <position position="18"/>
    </location>
</feature>
<feature type="binding site" evidence="20">
    <location>
        <position position="323"/>
    </location>
    <ligand>
        <name>Mg(2+)</name>
        <dbReference type="ChEBI" id="CHEBI:18420"/>
        <label>2</label>
    </ligand>
</feature>
<evidence type="ECO:0000256" key="5">
    <source>
        <dbReference type="ARBA" id="ARBA00010871"/>
    </source>
</evidence>
<evidence type="ECO:0000256" key="7">
    <source>
        <dbReference type="ARBA" id="ARBA00022598"/>
    </source>
</evidence>
<dbReference type="Gene3D" id="3.40.50.20">
    <property type="match status" value="1"/>
</dbReference>
<evidence type="ECO:0000256" key="17">
    <source>
        <dbReference type="ARBA" id="ARBA00060592"/>
    </source>
</evidence>
<comment type="function">
    <text evidence="2 18">Cell wall formation.</text>
</comment>
<sequence>MGVKKIRVGLIFGGRSGEHEVSFCSASSIIKAINKDKYTIVPIGITKEGRWISPQDSELALQSGKIEGKSTVILLNDPSGNALIRTDNNQRSDKRSALERVDVIFPVLHGPYGEDGTVQGLLEVANIPYVGAGVAASAISMDKDLMKTIFQQRDLPILKWMTIRRKEWQKDKEKILSSIENGFEYPLFVKPTNLGSSVGITKVHEKEELEGAIDLASSYDRKILIEEGLEEVREMECGVLGNDEPRASVVGEVIPAGEFYDYDSKYINKETQLIVPADLSDGVSQEVQEIALRAFKAVDAAGMARVDFFVSKKENKIYLSEINTIPGFTSVSMYPRLWEASGVSYPDLIDQLIQLALERHQDKKKNKISYDESKLLDK</sequence>
<evidence type="ECO:0000256" key="21">
    <source>
        <dbReference type="PROSITE-ProRule" id="PRU00409"/>
    </source>
</evidence>
<dbReference type="NCBIfam" id="NF002378">
    <property type="entry name" value="PRK01372.1"/>
    <property type="match status" value="1"/>
</dbReference>
<evidence type="ECO:0000256" key="11">
    <source>
        <dbReference type="ARBA" id="ARBA00022842"/>
    </source>
</evidence>
<evidence type="ECO:0000256" key="16">
    <source>
        <dbReference type="ARBA" id="ARBA00047614"/>
    </source>
</evidence>
<dbReference type="GO" id="GO:0071555">
    <property type="term" value="P:cell wall organization"/>
    <property type="evidence" value="ECO:0007669"/>
    <property type="project" value="UniProtKB-KW"/>
</dbReference>
<evidence type="ECO:0000256" key="2">
    <source>
        <dbReference type="ARBA" id="ARBA00003921"/>
    </source>
</evidence>
<keyword evidence="12 18" id="KW-0133">Cell shape</keyword>
<dbReference type="AlphaFoldDB" id="A0A1F5AES1"/>
<dbReference type="NCBIfam" id="NF002526">
    <property type="entry name" value="PRK01966.1-2"/>
    <property type="match status" value="1"/>
</dbReference>
<protein>
    <recommendedName>
        <fullName evidence="18">D-alanine--D-alanine ligase</fullName>
        <ecNumber evidence="18">6.3.2.4</ecNumber>
    </recommendedName>
    <alternativeName>
        <fullName evidence="18">D-Ala-D-Ala ligase</fullName>
    </alternativeName>
    <alternativeName>
        <fullName evidence="18">D-alanylalanine synthetase</fullName>
    </alternativeName>
</protein>
<reference evidence="23 24" key="1">
    <citation type="journal article" date="2016" name="Nat. Commun.">
        <title>Thousands of microbial genomes shed light on interconnected biogeochemical processes in an aquifer system.</title>
        <authorList>
            <person name="Anantharaman K."/>
            <person name="Brown C.T."/>
            <person name="Hug L.A."/>
            <person name="Sharon I."/>
            <person name="Castelle C.J."/>
            <person name="Probst A.J."/>
            <person name="Thomas B.C."/>
            <person name="Singh A."/>
            <person name="Wilkins M.J."/>
            <person name="Karaoz U."/>
            <person name="Brodie E.L."/>
            <person name="Williams K.H."/>
            <person name="Hubbard S.S."/>
            <person name="Banfield J.F."/>
        </authorList>
    </citation>
    <scope>NUCLEOTIDE SEQUENCE [LARGE SCALE GENOMIC DNA]</scope>
</reference>
<dbReference type="GO" id="GO:0008716">
    <property type="term" value="F:D-alanine-D-alanine ligase activity"/>
    <property type="evidence" value="ECO:0007669"/>
    <property type="project" value="UniProtKB-UniRule"/>
</dbReference>
<evidence type="ECO:0000256" key="18">
    <source>
        <dbReference type="HAMAP-Rule" id="MF_00047"/>
    </source>
</evidence>
<evidence type="ECO:0000256" key="13">
    <source>
        <dbReference type="ARBA" id="ARBA00022984"/>
    </source>
</evidence>
<dbReference type="GO" id="GO:0005524">
    <property type="term" value="F:ATP binding"/>
    <property type="evidence" value="ECO:0007669"/>
    <property type="project" value="UniProtKB-UniRule"/>
</dbReference>
<evidence type="ECO:0000256" key="6">
    <source>
        <dbReference type="ARBA" id="ARBA00022490"/>
    </source>
</evidence>
<comment type="cofactor">
    <cofactor evidence="1">
        <name>Mn(2+)</name>
        <dbReference type="ChEBI" id="CHEBI:29035"/>
    </cofactor>
</comment>
<keyword evidence="6 18" id="KW-0963">Cytoplasm</keyword>
<name>A0A1F5AES1_9BACT</name>
<comment type="cofactor">
    <cofactor evidence="20">
        <name>Mg(2+)</name>
        <dbReference type="ChEBI" id="CHEBI:18420"/>
    </cofactor>
    <cofactor evidence="20">
        <name>Mn(2+)</name>
        <dbReference type="ChEBI" id="CHEBI:29035"/>
    </cofactor>
    <text evidence="20">Binds 2 magnesium or manganese ions per subunit.</text>
</comment>
<evidence type="ECO:0000256" key="9">
    <source>
        <dbReference type="ARBA" id="ARBA00022741"/>
    </source>
</evidence>
<dbReference type="Pfam" id="PF01820">
    <property type="entry name" value="Dala_Dala_lig_N"/>
    <property type="match status" value="1"/>
</dbReference>
<keyword evidence="11 20" id="KW-0460">Magnesium</keyword>
<dbReference type="InterPro" id="IPR011127">
    <property type="entry name" value="Dala_Dala_lig_N"/>
</dbReference>
<comment type="subcellular location">
    <subcellularLocation>
        <location evidence="3 18">Cytoplasm</location>
    </subcellularLocation>
</comment>
<dbReference type="STRING" id="1797291.A2V47_05610"/>
<evidence type="ECO:0000256" key="19">
    <source>
        <dbReference type="PIRSR" id="PIRSR039102-1"/>
    </source>
</evidence>
<keyword evidence="8 20" id="KW-0479">Metal-binding</keyword>
<comment type="pathway">
    <text evidence="17">Glycan biosynthesis.</text>
</comment>
<comment type="catalytic activity">
    <reaction evidence="16 18">
        <text>2 D-alanine + ATP = D-alanyl-D-alanine + ADP + phosphate + H(+)</text>
        <dbReference type="Rhea" id="RHEA:11224"/>
        <dbReference type="ChEBI" id="CHEBI:15378"/>
        <dbReference type="ChEBI" id="CHEBI:30616"/>
        <dbReference type="ChEBI" id="CHEBI:43474"/>
        <dbReference type="ChEBI" id="CHEBI:57416"/>
        <dbReference type="ChEBI" id="CHEBI:57822"/>
        <dbReference type="ChEBI" id="CHEBI:456216"/>
        <dbReference type="EC" id="6.3.2.4"/>
    </reaction>
</comment>
<evidence type="ECO:0000256" key="12">
    <source>
        <dbReference type="ARBA" id="ARBA00022960"/>
    </source>
</evidence>
<dbReference type="PANTHER" id="PTHR23132:SF25">
    <property type="entry name" value="D-ALANINE--D-ALANINE LIGASE A"/>
    <property type="match status" value="1"/>
</dbReference>
<dbReference type="NCBIfam" id="TIGR01205">
    <property type="entry name" value="D_ala_D_alaTIGR"/>
    <property type="match status" value="1"/>
</dbReference>
<evidence type="ECO:0000256" key="4">
    <source>
        <dbReference type="ARBA" id="ARBA00004752"/>
    </source>
</evidence>
<keyword evidence="9 21" id="KW-0547">Nucleotide-binding</keyword>
<comment type="pathway">
    <text evidence="4 18">Cell wall biogenesis; peptidoglycan biosynthesis.</text>
</comment>
<dbReference type="InterPro" id="IPR005905">
    <property type="entry name" value="D_ala_D_ala"/>
</dbReference>
<feature type="binding site" evidence="20">
    <location>
        <position position="321"/>
    </location>
    <ligand>
        <name>Mg(2+)</name>
        <dbReference type="ChEBI" id="CHEBI:18420"/>
        <label>2</label>
    </ligand>
</feature>
<dbReference type="PIRSF" id="PIRSF039102">
    <property type="entry name" value="Ddl/VanB"/>
    <property type="match status" value="1"/>
</dbReference>
<evidence type="ECO:0000256" key="8">
    <source>
        <dbReference type="ARBA" id="ARBA00022723"/>
    </source>
</evidence>
<evidence type="ECO:0000256" key="10">
    <source>
        <dbReference type="ARBA" id="ARBA00022840"/>
    </source>
</evidence>
<dbReference type="GO" id="GO:0005829">
    <property type="term" value="C:cytosol"/>
    <property type="evidence" value="ECO:0007669"/>
    <property type="project" value="TreeGrafter"/>
</dbReference>
<feature type="active site" evidence="19">
    <location>
        <position position="332"/>
    </location>
</feature>
<organism evidence="23 24">
    <name type="scientific">Candidatus Sediminicultor quintus</name>
    <dbReference type="NCBI Taxonomy" id="1797291"/>
    <lineage>
        <taxon>Bacteria</taxon>
        <taxon>Pseudomonadati</taxon>
        <taxon>Atribacterota</taxon>
        <taxon>Candidatus Phoenicimicrobiia</taxon>
        <taxon>Candidatus Pheonicimicrobiales</taxon>
        <taxon>Candidatus Phoenicimicrobiaceae</taxon>
        <taxon>Candidatus Sediminicultor</taxon>
    </lineage>
</organism>
<dbReference type="Proteomes" id="UP000177701">
    <property type="component" value="Unassembled WGS sequence"/>
</dbReference>
<evidence type="ECO:0000313" key="23">
    <source>
        <dbReference type="EMBL" id="OGD16878.1"/>
    </source>
</evidence>
<dbReference type="GO" id="GO:0008360">
    <property type="term" value="P:regulation of cell shape"/>
    <property type="evidence" value="ECO:0007669"/>
    <property type="project" value="UniProtKB-KW"/>
</dbReference>
<keyword evidence="10 21" id="KW-0067">ATP-binding</keyword>
<dbReference type="EC" id="6.3.2.4" evidence="18"/>
<dbReference type="HAMAP" id="MF_00047">
    <property type="entry name" value="Dala_Dala_lig"/>
    <property type="match status" value="1"/>
</dbReference>
<feature type="binding site" evidence="20">
    <location>
        <position position="321"/>
    </location>
    <ligand>
        <name>Mg(2+)</name>
        <dbReference type="ChEBI" id="CHEBI:18420"/>
        <label>1</label>
    </ligand>
</feature>